<dbReference type="RefSeq" id="WP_307342457.1">
    <property type="nucleotide sequence ID" value="NZ_JAUSUD010000012.1"/>
</dbReference>
<gene>
    <name evidence="1" type="ORF">J2S19_002745</name>
</gene>
<evidence type="ECO:0000313" key="1">
    <source>
        <dbReference type="EMBL" id="MDQ0231462.1"/>
    </source>
</evidence>
<evidence type="ECO:0000313" key="2">
    <source>
        <dbReference type="Proteomes" id="UP001234495"/>
    </source>
</evidence>
<dbReference type="Proteomes" id="UP001234495">
    <property type="component" value="Unassembled WGS sequence"/>
</dbReference>
<name>A0ABT9ZGQ3_9BACI</name>
<accession>A0ABT9ZGQ3</accession>
<dbReference type="EMBL" id="JAUSUD010000012">
    <property type="protein sequence ID" value="MDQ0231462.1"/>
    <property type="molecule type" value="Genomic_DNA"/>
</dbReference>
<reference evidence="1 2" key="1">
    <citation type="submission" date="2023-07" db="EMBL/GenBank/DDBJ databases">
        <title>Genomic Encyclopedia of Type Strains, Phase IV (KMG-IV): sequencing the most valuable type-strain genomes for metagenomic binning, comparative biology and taxonomic classification.</title>
        <authorList>
            <person name="Goeker M."/>
        </authorList>
    </citation>
    <scope>NUCLEOTIDE SEQUENCE [LARGE SCALE GENOMIC DNA]</scope>
    <source>
        <strain evidence="1 2">DSM 29005</strain>
    </source>
</reference>
<proteinExistence type="predicted"/>
<comment type="caution">
    <text evidence="1">The sequence shown here is derived from an EMBL/GenBank/DDBJ whole genome shotgun (WGS) entry which is preliminary data.</text>
</comment>
<protein>
    <submittedName>
        <fullName evidence="1">Uncharacterized protein</fullName>
    </submittedName>
</protein>
<sequence length="81" mass="9785">MNKDSNQEKDFLKEQLEWTKEQIQILDKIDNKLHEMKAIAVYVTEHSLIHEETKKFQAQLLELQNDVKLLEKQLYYNQLPN</sequence>
<organism evidence="1 2">
    <name type="scientific">Metabacillus malikii</name>
    <dbReference type="NCBI Taxonomy" id="1504265"/>
    <lineage>
        <taxon>Bacteria</taxon>
        <taxon>Bacillati</taxon>
        <taxon>Bacillota</taxon>
        <taxon>Bacilli</taxon>
        <taxon>Bacillales</taxon>
        <taxon>Bacillaceae</taxon>
        <taxon>Metabacillus</taxon>
    </lineage>
</organism>
<keyword evidence="2" id="KW-1185">Reference proteome</keyword>